<proteinExistence type="predicted"/>
<sequence length="91" mass="9778">MSIRFYARLFVAASVGIVSMGIADARDPSNRYRGFGRSTVSRSSTPRSTTPIAQNIPSQAMAAPSIGTSILDSPERLTKTYGPSILVRDTQ</sequence>
<protein>
    <submittedName>
        <fullName evidence="2">Uncharacterized protein</fullName>
    </submittedName>
</protein>
<evidence type="ECO:0000313" key="2">
    <source>
        <dbReference type="EMBL" id="TWU48275.1"/>
    </source>
</evidence>
<evidence type="ECO:0000256" key="1">
    <source>
        <dbReference type="SAM" id="MobiDB-lite"/>
    </source>
</evidence>
<dbReference type="Proteomes" id="UP000317977">
    <property type="component" value="Unassembled WGS sequence"/>
</dbReference>
<dbReference type="AlphaFoldDB" id="A0A5C6EIJ4"/>
<comment type="caution">
    <text evidence="2">The sequence shown here is derived from an EMBL/GenBank/DDBJ whole genome shotgun (WGS) entry which is preliminary data.</text>
</comment>
<feature type="region of interest" description="Disordered" evidence="1">
    <location>
        <begin position="33"/>
        <end position="52"/>
    </location>
</feature>
<dbReference type="RefSeq" id="WP_146536657.1">
    <property type="nucleotide sequence ID" value="NZ_SJPX01000005.1"/>
</dbReference>
<dbReference type="OrthoDB" id="291530at2"/>
<name>A0A5C6EIJ4_9BACT</name>
<feature type="compositionally biased region" description="Low complexity" evidence="1">
    <location>
        <begin position="37"/>
        <end position="51"/>
    </location>
</feature>
<evidence type="ECO:0000313" key="3">
    <source>
        <dbReference type="Proteomes" id="UP000317977"/>
    </source>
</evidence>
<organism evidence="2 3">
    <name type="scientific">Rubripirellula reticaptiva</name>
    <dbReference type="NCBI Taxonomy" id="2528013"/>
    <lineage>
        <taxon>Bacteria</taxon>
        <taxon>Pseudomonadati</taxon>
        <taxon>Planctomycetota</taxon>
        <taxon>Planctomycetia</taxon>
        <taxon>Pirellulales</taxon>
        <taxon>Pirellulaceae</taxon>
        <taxon>Rubripirellula</taxon>
    </lineage>
</organism>
<keyword evidence="3" id="KW-1185">Reference proteome</keyword>
<dbReference type="EMBL" id="SJPX01000005">
    <property type="protein sequence ID" value="TWU48275.1"/>
    <property type="molecule type" value="Genomic_DNA"/>
</dbReference>
<gene>
    <name evidence="2" type="ORF">Poly59_51210</name>
</gene>
<reference evidence="2 3" key="1">
    <citation type="submission" date="2019-02" db="EMBL/GenBank/DDBJ databases">
        <title>Deep-cultivation of Planctomycetes and their phenomic and genomic characterization uncovers novel biology.</title>
        <authorList>
            <person name="Wiegand S."/>
            <person name="Jogler M."/>
            <person name="Boedeker C."/>
            <person name="Pinto D."/>
            <person name="Vollmers J."/>
            <person name="Rivas-Marin E."/>
            <person name="Kohn T."/>
            <person name="Peeters S.H."/>
            <person name="Heuer A."/>
            <person name="Rast P."/>
            <person name="Oberbeckmann S."/>
            <person name="Bunk B."/>
            <person name="Jeske O."/>
            <person name="Meyerdierks A."/>
            <person name="Storesund J.E."/>
            <person name="Kallscheuer N."/>
            <person name="Luecker S."/>
            <person name="Lage O.M."/>
            <person name="Pohl T."/>
            <person name="Merkel B.J."/>
            <person name="Hornburger P."/>
            <person name="Mueller R.-W."/>
            <person name="Bruemmer F."/>
            <person name="Labrenz M."/>
            <person name="Spormann A.M."/>
            <person name="Op Den Camp H."/>
            <person name="Overmann J."/>
            <person name="Amann R."/>
            <person name="Jetten M.S.M."/>
            <person name="Mascher T."/>
            <person name="Medema M.H."/>
            <person name="Devos D.P."/>
            <person name="Kaster A.-K."/>
            <person name="Ovreas L."/>
            <person name="Rohde M."/>
            <person name="Galperin M.Y."/>
            <person name="Jogler C."/>
        </authorList>
    </citation>
    <scope>NUCLEOTIDE SEQUENCE [LARGE SCALE GENOMIC DNA]</scope>
    <source>
        <strain evidence="2 3">Poly59</strain>
    </source>
</reference>
<accession>A0A5C6EIJ4</accession>